<evidence type="ECO:0000313" key="6">
    <source>
        <dbReference type="EMBL" id="PVH28028.1"/>
    </source>
</evidence>
<dbReference type="Pfam" id="PF00126">
    <property type="entry name" value="HTH_1"/>
    <property type="match status" value="1"/>
</dbReference>
<name>A0A2T8HRG9_9RHOB</name>
<keyword evidence="4" id="KW-0804">Transcription</keyword>
<dbReference type="Gene3D" id="1.10.10.10">
    <property type="entry name" value="Winged helix-like DNA-binding domain superfamily/Winged helix DNA-binding domain"/>
    <property type="match status" value="1"/>
</dbReference>
<dbReference type="Pfam" id="PF03466">
    <property type="entry name" value="LysR_substrate"/>
    <property type="match status" value="1"/>
</dbReference>
<dbReference type="InterPro" id="IPR000847">
    <property type="entry name" value="LysR_HTH_N"/>
</dbReference>
<dbReference type="GO" id="GO:0003700">
    <property type="term" value="F:DNA-binding transcription factor activity"/>
    <property type="evidence" value="ECO:0007669"/>
    <property type="project" value="InterPro"/>
</dbReference>
<dbReference type="GO" id="GO:0006351">
    <property type="term" value="P:DNA-templated transcription"/>
    <property type="evidence" value="ECO:0007669"/>
    <property type="project" value="TreeGrafter"/>
</dbReference>
<accession>A0A2T8HRG9</accession>
<dbReference type="InterPro" id="IPR036390">
    <property type="entry name" value="WH_DNA-bd_sf"/>
</dbReference>
<evidence type="ECO:0000313" key="7">
    <source>
        <dbReference type="Proteomes" id="UP000245911"/>
    </source>
</evidence>
<dbReference type="PROSITE" id="PS50931">
    <property type="entry name" value="HTH_LYSR"/>
    <property type="match status" value="1"/>
</dbReference>
<dbReference type="GO" id="GO:0043565">
    <property type="term" value="F:sequence-specific DNA binding"/>
    <property type="evidence" value="ECO:0007669"/>
    <property type="project" value="TreeGrafter"/>
</dbReference>
<sequence length="329" mass="35643">MTRTDRLQKQLDRFRLFDYPVIVGMIISGIAKMIEDFRGLAVFVAVAEAGSLTAAGKRLKLSTSVVSHHLSRLEEKLGVTLYFRSTRAMSLTPEGVLALDPARRMVAAGEEALGLIGSGSDEPVGTLRITMPAWGEQLHLRQALWTFARQHPLVKIVLHSSDAPADLVKEGFDLAIRLGTLADSSLKSRRLGHFETILAAAPAYLATRPPIQTPDDLIACDFIGVTMLPGSMMLLRGGEALTVEPERVRLEVDTIASARSAVLAGLGLRHLPRGEVAGDLEAGHLQRVLPDWSMPALGVYAVWPDSGPQKALTRRLIEDLVSQKAGLLP</sequence>
<dbReference type="CDD" id="cd08422">
    <property type="entry name" value="PBP2_CrgA_like"/>
    <property type="match status" value="1"/>
</dbReference>
<keyword evidence="2" id="KW-0805">Transcription regulation</keyword>
<reference evidence="6 7" key="1">
    <citation type="submission" date="2018-04" db="EMBL/GenBank/DDBJ databases">
        <title>Pararhodobacter oceanense sp. nov., isolated from marine intertidal sediment.</title>
        <authorList>
            <person name="Wang X.-L."/>
            <person name="Du Z.-J."/>
        </authorList>
    </citation>
    <scope>NUCLEOTIDE SEQUENCE [LARGE SCALE GENOMIC DNA]</scope>
    <source>
        <strain evidence="6 7">AM505</strain>
    </source>
</reference>
<dbReference type="EMBL" id="QDKM01000007">
    <property type="protein sequence ID" value="PVH28028.1"/>
    <property type="molecule type" value="Genomic_DNA"/>
</dbReference>
<proteinExistence type="inferred from homology"/>
<evidence type="ECO:0000256" key="3">
    <source>
        <dbReference type="ARBA" id="ARBA00023125"/>
    </source>
</evidence>
<dbReference type="InterPro" id="IPR036388">
    <property type="entry name" value="WH-like_DNA-bd_sf"/>
</dbReference>
<dbReference type="Gene3D" id="3.40.190.290">
    <property type="match status" value="1"/>
</dbReference>
<dbReference type="InterPro" id="IPR005119">
    <property type="entry name" value="LysR_subst-bd"/>
</dbReference>
<dbReference type="Proteomes" id="UP000245911">
    <property type="component" value="Unassembled WGS sequence"/>
</dbReference>
<dbReference type="PANTHER" id="PTHR30537:SF30">
    <property type="entry name" value="TRANSCRIPTIONAL REGULATOR-RELATED"/>
    <property type="match status" value="1"/>
</dbReference>
<dbReference type="PANTHER" id="PTHR30537">
    <property type="entry name" value="HTH-TYPE TRANSCRIPTIONAL REGULATOR"/>
    <property type="match status" value="1"/>
</dbReference>
<comment type="similarity">
    <text evidence="1">Belongs to the LysR transcriptional regulatory family.</text>
</comment>
<dbReference type="SUPFAM" id="SSF53850">
    <property type="entry name" value="Periplasmic binding protein-like II"/>
    <property type="match status" value="1"/>
</dbReference>
<dbReference type="FunFam" id="1.10.10.10:FF:000001">
    <property type="entry name" value="LysR family transcriptional regulator"/>
    <property type="match status" value="1"/>
</dbReference>
<dbReference type="AlphaFoldDB" id="A0A2T8HRG9"/>
<protein>
    <submittedName>
        <fullName evidence="6">LysR family transcriptional regulator</fullName>
    </submittedName>
</protein>
<dbReference type="OrthoDB" id="9813056at2"/>
<evidence type="ECO:0000256" key="2">
    <source>
        <dbReference type="ARBA" id="ARBA00023015"/>
    </source>
</evidence>
<feature type="domain" description="HTH lysR-type" evidence="5">
    <location>
        <begin position="35"/>
        <end position="92"/>
    </location>
</feature>
<dbReference type="InterPro" id="IPR058163">
    <property type="entry name" value="LysR-type_TF_proteobact-type"/>
</dbReference>
<keyword evidence="7" id="KW-1185">Reference proteome</keyword>
<evidence type="ECO:0000256" key="1">
    <source>
        <dbReference type="ARBA" id="ARBA00009437"/>
    </source>
</evidence>
<evidence type="ECO:0000256" key="4">
    <source>
        <dbReference type="ARBA" id="ARBA00023163"/>
    </source>
</evidence>
<gene>
    <name evidence="6" type="ORF">DDE20_14830</name>
</gene>
<organism evidence="6 7">
    <name type="scientific">Pararhodobacter oceanensis</name>
    <dbReference type="NCBI Taxonomy" id="2172121"/>
    <lineage>
        <taxon>Bacteria</taxon>
        <taxon>Pseudomonadati</taxon>
        <taxon>Pseudomonadota</taxon>
        <taxon>Alphaproteobacteria</taxon>
        <taxon>Rhodobacterales</taxon>
        <taxon>Paracoccaceae</taxon>
        <taxon>Pararhodobacter</taxon>
    </lineage>
</organism>
<dbReference type="SUPFAM" id="SSF46785">
    <property type="entry name" value="Winged helix' DNA-binding domain"/>
    <property type="match status" value="1"/>
</dbReference>
<keyword evidence="3" id="KW-0238">DNA-binding</keyword>
<evidence type="ECO:0000259" key="5">
    <source>
        <dbReference type="PROSITE" id="PS50931"/>
    </source>
</evidence>
<comment type="caution">
    <text evidence="6">The sequence shown here is derived from an EMBL/GenBank/DDBJ whole genome shotgun (WGS) entry which is preliminary data.</text>
</comment>